<evidence type="ECO:0008006" key="5">
    <source>
        <dbReference type="Google" id="ProtNLM"/>
    </source>
</evidence>
<keyword evidence="2" id="KW-0732">Signal</keyword>
<evidence type="ECO:0000313" key="4">
    <source>
        <dbReference type="Proteomes" id="UP000323221"/>
    </source>
</evidence>
<comment type="caution">
    <text evidence="3">The sequence shown here is derived from an EMBL/GenBank/DDBJ whole genome shotgun (WGS) entry which is preliminary data.</text>
</comment>
<dbReference type="EMBL" id="VOIR01000016">
    <property type="protein sequence ID" value="KAA6431259.1"/>
    <property type="molecule type" value="Genomic_DNA"/>
</dbReference>
<feature type="signal peptide" evidence="2">
    <location>
        <begin position="1"/>
        <end position="21"/>
    </location>
</feature>
<feature type="chain" id="PRO_5024461284" description="DUF5642 domain-containing protein" evidence="2">
    <location>
        <begin position="22"/>
        <end position="295"/>
    </location>
</feature>
<feature type="compositionally biased region" description="Pro residues" evidence="1">
    <location>
        <begin position="26"/>
        <end position="40"/>
    </location>
</feature>
<dbReference type="AlphaFoldDB" id="A0A5M8Q5X2"/>
<gene>
    <name evidence="3" type="ORF">FQ330_10840</name>
</gene>
<feature type="compositionally biased region" description="Pro residues" evidence="1">
    <location>
        <begin position="77"/>
        <end position="90"/>
    </location>
</feature>
<dbReference type="Proteomes" id="UP000323221">
    <property type="component" value="Unassembled WGS sequence"/>
</dbReference>
<feature type="region of interest" description="Disordered" evidence="1">
    <location>
        <begin position="24"/>
        <end position="114"/>
    </location>
</feature>
<protein>
    <recommendedName>
        <fullName evidence="5">DUF5642 domain-containing protein</fullName>
    </recommendedName>
</protein>
<accession>A0A5M8Q5X2</accession>
<evidence type="ECO:0000256" key="1">
    <source>
        <dbReference type="SAM" id="MobiDB-lite"/>
    </source>
</evidence>
<name>A0A5M8Q5X2_9MICO</name>
<organism evidence="3 4">
    <name type="scientific">Agrococcus sediminis</name>
    <dbReference type="NCBI Taxonomy" id="2599924"/>
    <lineage>
        <taxon>Bacteria</taxon>
        <taxon>Bacillati</taxon>
        <taxon>Actinomycetota</taxon>
        <taxon>Actinomycetes</taxon>
        <taxon>Micrococcales</taxon>
        <taxon>Microbacteriaceae</taxon>
        <taxon>Agrococcus</taxon>
    </lineage>
</organism>
<dbReference type="RefSeq" id="WP_146357493.1">
    <property type="nucleotide sequence ID" value="NZ_VOIR01000016.1"/>
</dbReference>
<reference evidence="3 4" key="1">
    <citation type="submission" date="2019-08" db="EMBL/GenBank/DDBJ databases">
        <title>Agrococcus lahaulensis sp. nov., isolated from a cold desert of the Indian Himalayas.</title>
        <authorList>
            <person name="Qu J.H."/>
        </authorList>
    </citation>
    <scope>NUCLEOTIDE SEQUENCE [LARGE SCALE GENOMIC DNA]</scope>
    <source>
        <strain evidence="3 4">NS18</strain>
    </source>
</reference>
<feature type="compositionally biased region" description="Pro residues" evidence="1">
    <location>
        <begin position="99"/>
        <end position="112"/>
    </location>
</feature>
<proteinExistence type="predicted"/>
<keyword evidence="4" id="KW-1185">Reference proteome</keyword>
<dbReference type="PROSITE" id="PS51257">
    <property type="entry name" value="PROKAR_LIPOPROTEIN"/>
    <property type="match status" value="1"/>
</dbReference>
<evidence type="ECO:0000256" key="2">
    <source>
        <dbReference type="SAM" id="SignalP"/>
    </source>
</evidence>
<evidence type="ECO:0000313" key="3">
    <source>
        <dbReference type="EMBL" id="KAA6431259.1"/>
    </source>
</evidence>
<sequence length="295" mass="28529">MRRGSRILTAAAALITGAAVAGCGPMAPPPVTVSPPPPLPTQDASVVSPPLAGPVGQPEGVPRPTAPTVHYDGAPTASPPAAPEPEPEPSAAPVATPAPTTPPGPGPTPSPEPAESAALLDLLLDPAALPPLRWSGPDGEAEAAWTRLAPSAEVEPADAIAHLGVARSIGGDCAAAADAVDGAATEAALVALAAEPAPGGPMNVVLLRYGSEAAAAAAATALHALGIACDGEVAEAGALGTGDGAHTATVLLTGPVASLVVEADAHGALLVAVVHQVAPPEAVEQLLRAQVERLG</sequence>